<dbReference type="RefSeq" id="WP_091722419.1">
    <property type="nucleotide sequence ID" value="NZ_FNHS01000027.1"/>
</dbReference>
<feature type="signal peptide" evidence="1">
    <location>
        <begin position="1"/>
        <end position="24"/>
    </location>
</feature>
<evidence type="ECO:0000256" key="1">
    <source>
        <dbReference type="SAM" id="SignalP"/>
    </source>
</evidence>
<proteinExistence type="predicted"/>
<evidence type="ECO:0008006" key="4">
    <source>
        <dbReference type="Google" id="ProtNLM"/>
    </source>
</evidence>
<feature type="chain" id="PRO_5011781969" description="Gluconate 2-dehydrogenase subunit 3" evidence="1">
    <location>
        <begin position="25"/>
        <end position="148"/>
    </location>
</feature>
<dbReference type="AlphaFoldDB" id="A0A1H0KIW0"/>
<dbReference type="OrthoDB" id="8005230at2"/>
<name>A0A1H0KIW0_9HYPH</name>
<dbReference type="STRING" id="582672.SAMN05216360_12728"/>
<keyword evidence="1" id="KW-0732">Signal</keyword>
<keyword evidence="3" id="KW-1185">Reference proteome</keyword>
<evidence type="ECO:0000313" key="3">
    <source>
        <dbReference type="Proteomes" id="UP000198704"/>
    </source>
</evidence>
<gene>
    <name evidence="2" type="ORF">SAMN05216360_12728</name>
</gene>
<sequence>MTTRIDRRALAAGILAATAAPAVAMDTRTVGILRGDDTARLPDHAALWARMPLPFTPADAWHLLSPATQAEIGAAVIGMVLAEYVSGDMHGEADRFHDEALRGDAMDVGGDLLTRIEQRLWVLFPDLYGPEGDHPAWALNSGMAPPAA</sequence>
<reference evidence="3" key="1">
    <citation type="submission" date="2016-10" db="EMBL/GenBank/DDBJ databases">
        <authorList>
            <person name="Varghese N."/>
            <person name="Submissions S."/>
        </authorList>
    </citation>
    <scope>NUCLEOTIDE SEQUENCE [LARGE SCALE GENOMIC DNA]</scope>
    <source>
        <strain evidence="3">BL47</strain>
    </source>
</reference>
<accession>A0A1H0KIW0</accession>
<evidence type="ECO:0000313" key="2">
    <source>
        <dbReference type="EMBL" id="SDO55710.1"/>
    </source>
</evidence>
<dbReference type="EMBL" id="FNHS01000027">
    <property type="protein sequence ID" value="SDO55710.1"/>
    <property type="molecule type" value="Genomic_DNA"/>
</dbReference>
<protein>
    <recommendedName>
        <fullName evidence="4">Gluconate 2-dehydrogenase subunit 3</fullName>
    </recommendedName>
</protein>
<dbReference type="Proteomes" id="UP000198704">
    <property type="component" value="Unassembled WGS sequence"/>
</dbReference>
<organism evidence="2 3">
    <name type="scientific">Methylobacterium phyllostachyos</name>
    <dbReference type="NCBI Taxonomy" id="582672"/>
    <lineage>
        <taxon>Bacteria</taxon>
        <taxon>Pseudomonadati</taxon>
        <taxon>Pseudomonadota</taxon>
        <taxon>Alphaproteobacteria</taxon>
        <taxon>Hyphomicrobiales</taxon>
        <taxon>Methylobacteriaceae</taxon>
        <taxon>Methylobacterium</taxon>
    </lineage>
</organism>